<gene>
    <name evidence="16" type="primary">LOC102802676</name>
</gene>
<feature type="transmembrane region" description="Helical" evidence="12">
    <location>
        <begin position="275"/>
        <end position="299"/>
    </location>
</feature>
<feature type="domain" description="Potassium channel" evidence="13">
    <location>
        <begin position="226"/>
        <end position="296"/>
    </location>
</feature>
<dbReference type="SUPFAM" id="SSF81324">
    <property type="entry name" value="Voltage-gated potassium channels"/>
    <property type="match status" value="1"/>
</dbReference>
<evidence type="ECO:0000256" key="4">
    <source>
        <dbReference type="ARBA" id="ARBA00022692"/>
    </source>
</evidence>
<evidence type="ECO:0000259" key="14">
    <source>
        <dbReference type="Pfam" id="PF22614"/>
    </source>
</evidence>
<dbReference type="InterPro" id="IPR047871">
    <property type="entry name" value="K_chnl_Slo-like"/>
</dbReference>
<protein>
    <submittedName>
        <fullName evidence="16">Potassium channel subfamily T member 2-like</fullName>
    </submittedName>
</protein>
<feature type="domain" description="RCK N-terminal" evidence="14">
    <location>
        <begin position="316"/>
        <end position="392"/>
    </location>
</feature>
<keyword evidence="9 12" id="KW-0472">Membrane</keyword>
<dbReference type="GeneID" id="102802676"/>
<evidence type="ECO:0000256" key="11">
    <source>
        <dbReference type="ARBA" id="ARBA00034430"/>
    </source>
</evidence>
<feature type="transmembrane region" description="Helical" evidence="12">
    <location>
        <begin position="66"/>
        <end position="85"/>
    </location>
</feature>
<keyword evidence="8" id="KW-0406">Ion transport</keyword>
<keyword evidence="4 12" id="KW-0812">Transmembrane</keyword>
<evidence type="ECO:0000259" key="13">
    <source>
        <dbReference type="Pfam" id="PF07885"/>
    </source>
</evidence>
<evidence type="ECO:0000256" key="8">
    <source>
        <dbReference type="ARBA" id="ARBA00023065"/>
    </source>
</evidence>
<evidence type="ECO:0000256" key="6">
    <source>
        <dbReference type="ARBA" id="ARBA00022958"/>
    </source>
</evidence>
<dbReference type="Pfam" id="PF22614">
    <property type="entry name" value="Slo-like_RCK"/>
    <property type="match status" value="1"/>
</dbReference>
<feature type="transmembrane region" description="Helical" evidence="12">
    <location>
        <begin position="154"/>
        <end position="173"/>
    </location>
</feature>
<dbReference type="Gene3D" id="1.10.287.70">
    <property type="match status" value="1"/>
</dbReference>
<evidence type="ECO:0000256" key="2">
    <source>
        <dbReference type="ARBA" id="ARBA00022448"/>
    </source>
</evidence>
<evidence type="ECO:0000256" key="9">
    <source>
        <dbReference type="ARBA" id="ARBA00023136"/>
    </source>
</evidence>
<evidence type="ECO:0000256" key="10">
    <source>
        <dbReference type="ARBA" id="ARBA00023303"/>
    </source>
</evidence>
<evidence type="ECO:0000313" key="15">
    <source>
        <dbReference type="Proteomes" id="UP000694865"/>
    </source>
</evidence>
<dbReference type="PANTHER" id="PTHR10027:SF10">
    <property type="entry name" value="SLOWPOKE 2, ISOFORM D"/>
    <property type="match status" value="1"/>
</dbReference>
<feature type="transmembrane region" description="Helical" evidence="12">
    <location>
        <begin position="119"/>
        <end position="142"/>
    </location>
</feature>
<feature type="transmembrane region" description="Helical" evidence="12">
    <location>
        <begin position="246"/>
        <end position="263"/>
    </location>
</feature>
<keyword evidence="7 12" id="KW-1133">Transmembrane helix</keyword>
<keyword evidence="2" id="KW-0813">Transport</keyword>
<dbReference type="Pfam" id="PF07885">
    <property type="entry name" value="Ion_trans_2"/>
    <property type="match status" value="1"/>
</dbReference>
<evidence type="ECO:0000313" key="16">
    <source>
        <dbReference type="RefSeq" id="XP_006821642.1"/>
    </source>
</evidence>
<proteinExistence type="predicted"/>
<name>A0ABM0MNQ1_SACKO</name>
<keyword evidence="3" id="KW-0633">Potassium transport</keyword>
<dbReference type="InterPro" id="IPR003148">
    <property type="entry name" value="RCK_N"/>
</dbReference>
<evidence type="ECO:0000256" key="5">
    <source>
        <dbReference type="ARBA" id="ARBA00022826"/>
    </source>
</evidence>
<evidence type="ECO:0000256" key="3">
    <source>
        <dbReference type="ARBA" id="ARBA00022538"/>
    </source>
</evidence>
<keyword evidence="10" id="KW-0407">Ion channel</keyword>
<dbReference type="PANTHER" id="PTHR10027">
    <property type="entry name" value="CALCIUM-ACTIVATED POTASSIUM CHANNEL ALPHA CHAIN"/>
    <property type="match status" value="1"/>
</dbReference>
<keyword evidence="6" id="KW-0630">Potassium</keyword>
<comment type="subcellular location">
    <subcellularLocation>
        <location evidence="1">Membrane</location>
        <topology evidence="1">Multi-pass membrane protein</topology>
    </subcellularLocation>
</comment>
<evidence type="ECO:0000256" key="12">
    <source>
        <dbReference type="SAM" id="Phobius"/>
    </source>
</evidence>
<organism evidence="15 16">
    <name type="scientific">Saccoglossus kowalevskii</name>
    <name type="common">Acorn worm</name>
    <dbReference type="NCBI Taxonomy" id="10224"/>
    <lineage>
        <taxon>Eukaryota</taxon>
        <taxon>Metazoa</taxon>
        <taxon>Hemichordata</taxon>
        <taxon>Enteropneusta</taxon>
        <taxon>Harrimaniidae</taxon>
        <taxon>Saccoglossus</taxon>
    </lineage>
</organism>
<evidence type="ECO:0000256" key="1">
    <source>
        <dbReference type="ARBA" id="ARBA00004141"/>
    </source>
</evidence>
<keyword evidence="5" id="KW-0631">Potassium channel</keyword>
<dbReference type="InterPro" id="IPR013099">
    <property type="entry name" value="K_chnl_dom"/>
</dbReference>
<dbReference type="RefSeq" id="XP_006821642.1">
    <property type="nucleotide sequence ID" value="XM_006821579.1"/>
</dbReference>
<reference evidence="16" key="1">
    <citation type="submission" date="2025-08" db="UniProtKB">
        <authorList>
            <consortium name="RefSeq"/>
        </authorList>
    </citation>
    <scope>IDENTIFICATION</scope>
    <source>
        <tissue evidence="16">Testes</tissue>
    </source>
</reference>
<feature type="transmembrane region" description="Helical" evidence="12">
    <location>
        <begin position="211"/>
        <end position="234"/>
    </location>
</feature>
<keyword evidence="15" id="KW-1185">Reference proteome</keyword>
<dbReference type="Proteomes" id="UP000694865">
    <property type="component" value="Unplaced"/>
</dbReference>
<sequence>MAEVLVDGAVPPLPPRYRFRDLVLGDHFADGEDRVRVEFYINERSFKERLQLYFIKNQRSSLRIRIFNFFLMAVSCTLYCVRVILDDHTNATCHGCTPDNETDTDEPNWIAILWVNRPVWLWALQVTIAIIMLLQTVLMLYLQYKGNICQQLMSITRFLEFLNTIPFIITLFWPPLRNLFIPVFLNCWLAHAILKNMLNDLNRAWQQLQSALGQLLVMLCCTLICLAFTSICGVEHLERASPDKMSLFEAVYFIVVTFSTVGYGEIHVHVWPSQLYVSIMIIAALIVVPIQLEQLAFYLMERQKQGASYSKHRAQTEKHVVVCSTVIQADLIMDFLNEFYAHNHLQDYFVVLLSPCELDSTMRLLLQIPIWAQRVIYVQGSALRDQDLQRVR</sequence>
<comment type="catalytic activity">
    <reaction evidence="11">
        <text>K(+)(in) = K(+)(out)</text>
        <dbReference type="Rhea" id="RHEA:29463"/>
        <dbReference type="ChEBI" id="CHEBI:29103"/>
    </reaction>
</comment>
<accession>A0ABM0MNQ1</accession>
<evidence type="ECO:0000256" key="7">
    <source>
        <dbReference type="ARBA" id="ARBA00022989"/>
    </source>
</evidence>